<evidence type="ECO:0000259" key="1">
    <source>
        <dbReference type="Pfam" id="PF16036"/>
    </source>
</evidence>
<accession>A0A0S2SPI2</accession>
<sequence>MRWLMFNLYEATLYSQDGRYQPRRFPVALTLIYARAISRQSLVEATRDEWQRLALATEQEQARWLLHLETIWPDVRPGDRLTLYVDEQGRSRFMLGANPLGEIADPAFADAFLAIWLDRRSRDPALGRRLRGEWKE</sequence>
<dbReference type="AlphaFoldDB" id="A0A0S2SPI2"/>
<dbReference type="EMBL" id="CP013067">
    <property type="protein sequence ID" value="ALP43545.1"/>
    <property type="molecule type" value="Genomic_DNA"/>
</dbReference>
<proteinExistence type="predicted"/>
<gene>
    <name evidence="2" type="ORF">WL1483_4126</name>
</gene>
<dbReference type="Pfam" id="PF16036">
    <property type="entry name" value="Chalcone_3"/>
    <property type="match status" value="1"/>
</dbReference>
<evidence type="ECO:0000313" key="3">
    <source>
        <dbReference type="Proteomes" id="UP000058114"/>
    </source>
</evidence>
<feature type="domain" description="Chalcone isomerase" evidence="1">
    <location>
        <begin position="4"/>
        <end position="127"/>
    </location>
</feature>
<organism evidence="2 3">
    <name type="scientific">Aeromonas schubertii</name>
    <dbReference type="NCBI Taxonomy" id="652"/>
    <lineage>
        <taxon>Bacteria</taxon>
        <taxon>Pseudomonadati</taxon>
        <taxon>Pseudomonadota</taxon>
        <taxon>Gammaproteobacteria</taxon>
        <taxon>Aeromonadales</taxon>
        <taxon>Aeromonadaceae</taxon>
        <taxon>Aeromonas</taxon>
    </lineage>
</organism>
<dbReference type="InterPro" id="IPR016087">
    <property type="entry name" value="Chalcone_isomerase"/>
</dbReference>
<protein>
    <recommendedName>
        <fullName evidence="1">Chalcone isomerase domain-containing protein</fullName>
    </recommendedName>
</protein>
<dbReference type="KEGG" id="asr:WL1483_4126"/>
<dbReference type="RefSeq" id="WP_235513051.1">
    <property type="nucleotide sequence ID" value="NZ_CP013067.1"/>
</dbReference>
<reference evidence="3" key="1">
    <citation type="submission" date="2015-10" db="EMBL/GenBank/DDBJ databases">
        <title>Complete Genome Sequence of Aeromonas schubertii strain WL1483.</title>
        <authorList>
            <person name="Liu L."/>
        </authorList>
    </citation>
    <scope>NUCLEOTIDE SEQUENCE [LARGE SCALE GENOMIC DNA]</scope>
    <source>
        <strain evidence="3">WL1483</strain>
    </source>
</reference>
<dbReference type="PATRIC" id="fig|652.5.peg.1144"/>
<name>A0A0S2SPI2_9GAMM</name>
<dbReference type="Proteomes" id="UP000058114">
    <property type="component" value="Chromosome"/>
</dbReference>
<reference evidence="2 3" key="2">
    <citation type="journal article" date="2016" name="Genome Announc.">
        <title>Complete Genome Sequence of the Highly Virulent Aeromonas schubertii Strain WL1483, Isolated from Diseased Snakehead Fish (Channa argus) in China.</title>
        <authorList>
            <person name="Liu L."/>
            <person name="Li N."/>
            <person name="Zhang D."/>
            <person name="Fu X."/>
            <person name="Shi C."/>
            <person name="Lin Q."/>
            <person name="Hao G."/>
        </authorList>
    </citation>
    <scope>NUCLEOTIDE SEQUENCE [LARGE SCALE GENOMIC DNA]</scope>
    <source>
        <strain evidence="2 3">WL1483</strain>
    </source>
</reference>
<evidence type="ECO:0000313" key="2">
    <source>
        <dbReference type="EMBL" id="ALP43545.1"/>
    </source>
</evidence>